<reference evidence="3 4" key="1">
    <citation type="submission" date="2019-09" db="EMBL/GenBank/DDBJ databases">
        <authorList>
            <person name="Kevbrin V."/>
            <person name="Grouzdev D.S."/>
        </authorList>
    </citation>
    <scope>NUCLEOTIDE SEQUENCE [LARGE SCALE GENOMIC DNA]</scope>
    <source>
        <strain evidence="3 4">G-192</strain>
    </source>
</reference>
<keyword evidence="1" id="KW-0735">Signal-anchor</keyword>
<dbReference type="InterPro" id="IPR003538">
    <property type="entry name" value="TonB"/>
</dbReference>
<keyword evidence="1" id="KW-0653">Protein transport</keyword>
<accession>A0A5M6Z8N2</accession>
<keyword evidence="1" id="KW-0812">Transmembrane</keyword>
<dbReference type="EMBL" id="VWOJ01000005">
    <property type="protein sequence ID" value="KAA5800993.1"/>
    <property type="molecule type" value="Genomic_DNA"/>
</dbReference>
<gene>
    <name evidence="3" type="ORF">F1654_13110</name>
</gene>
<evidence type="ECO:0000313" key="3">
    <source>
        <dbReference type="EMBL" id="KAA5800993.1"/>
    </source>
</evidence>
<evidence type="ECO:0000256" key="1">
    <source>
        <dbReference type="RuleBase" id="RU362123"/>
    </source>
</evidence>
<dbReference type="GO" id="GO:0030288">
    <property type="term" value="C:outer membrane-bounded periplasmic space"/>
    <property type="evidence" value="ECO:0007669"/>
    <property type="project" value="InterPro"/>
</dbReference>
<comment type="subcellular location">
    <subcellularLocation>
        <location evidence="1">Cell inner membrane</location>
        <topology evidence="1">Single-pass membrane protein</topology>
        <orientation evidence="1">Periplasmic side</orientation>
    </subcellularLocation>
</comment>
<organism evidence="3 4">
    <name type="scientific">Alkalicaulis satelles</name>
    <dbReference type="NCBI Taxonomy" id="2609175"/>
    <lineage>
        <taxon>Bacteria</taxon>
        <taxon>Pseudomonadati</taxon>
        <taxon>Pseudomonadota</taxon>
        <taxon>Alphaproteobacteria</taxon>
        <taxon>Maricaulales</taxon>
        <taxon>Maricaulaceae</taxon>
        <taxon>Alkalicaulis</taxon>
    </lineage>
</organism>
<keyword evidence="1" id="KW-1003">Cell membrane</keyword>
<keyword evidence="1" id="KW-0813">Transport</keyword>
<keyword evidence="4" id="KW-1185">Reference proteome</keyword>
<dbReference type="GO" id="GO:0055085">
    <property type="term" value="P:transmembrane transport"/>
    <property type="evidence" value="ECO:0007669"/>
    <property type="project" value="InterPro"/>
</dbReference>
<dbReference type="GO" id="GO:0015031">
    <property type="term" value="P:protein transport"/>
    <property type="evidence" value="ECO:0007669"/>
    <property type="project" value="UniProtKB-UniRule"/>
</dbReference>
<dbReference type="GO" id="GO:0015891">
    <property type="term" value="P:siderophore transport"/>
    <property type="evidence" value="ECO:0007669"/>
    <property type="project" value="InterPro"/>
</dbReference>
<dbReference type="PRINTS" id="PR01374">
    <property type="entry name" value="TONBPROTEIN"/>
</dbReference>
<feature type="domain" description="TonB C-terminal" evidence="2">
    <location>
        <begin position="144"/>
        <end position="235"/>
    </location>
</feature>
<dbReference type="Pfam" id="PF03544">
    <property type="entry name" value="TonB_C"/>
    <property type="match status" value="1"/>
</dbReference>
<keyword evidence="1" id="KW-0472">Membrane</keyword>
<dbReference type="Proteomes" id="UP000325122">
    <property type="component" value="Unassembled WGS sequence"/>
</dbReference>
<dbReference type="GO" id="GO:0005886">
    <property type="term" value="C:plasma membrane"/>
    <property type="evidence" value="ECO:0007669"/>
    <property type="project" value="UniProtKB-SubCell"/>
</dbReference>
<keyword evidence="1" id="KW-0997">Cell inner membrane</keyword>
<evidence type="ECO:0000313" key="4">
    <source>
        <dbReference type="Proteomes" id="UP000325122"/>
    </source>
</evidence>
<proteinExistence type="inferred from homology"/>
<sequence length="235" mass="25384">MLIRSWLRGADHLSVRDREDAVMTALSQTTTRRTGSPGAVMRFLLAGLLALGVTGALFLFMRALIEVAAPPPEDAPPVERIVINFKIADREPAPVAVMDIPAVEPPPPFVQIRTPSAAVEGVEGVHLTPPIMAIQLDPITTPPVAFTIPSLTGRVEPVYPQRELARGIQGSCTVRYDILASGATANLQVLDCDSPGFARASFSAVQRWTHASDLGRPGHEIVRRGVETRLDFQLE</sequence>
<dbReference type="GO" id="GO:0031992">
    <property type="term" value="F:energy transducer activity"/>
    <property type="evidence" value="ECO:0007669"/>
    <property type="project" value="InterPro"/>
</dbReference>
<dbReference type="Gene3D" id="3.30.2420.10">
    <property type="entry name" value="TonB"/>
    <property type="match status" value="1"/>
</dbReference>
<name>A0A5M6Z8N2_9PROT</name>
<dbReference type="SUPFAM" id="SSF74653">
    <property type="entry name" value="TolA/TonB C-terminal domain"/>
    <property type="match status" value="1"/>
</dbReference>
<comment type="function">
    <text evidence="1">Interacts with outer membrane receptor proteins that carry out high-affinity binding and energy dependent uptake into the periplasmic space of specific substrates. It could act to transduce energy from the cytoplasmic membrane to specific energy-requiring processes in the outer membrane, resulting in the release into the periplasm of ligands bound by these outer membrane proteins.</text>
</comment>
<dbReference type="InterPro" id="IPR037682">
    <property type="entry name" value="TonB_C"/>
</dbReference>
<dbReference type="PROSITE" id="PS52015">
    <property type="entry name" value="TONB_CTD"/>
    <property type="match status" value="1"/>
</dbReference>
<comment type="caution">
    <text evidence="3">The sequence shown here is derived from an EMBL/GenBank/DDBJ whole genome shotgun (WGS) entry which is preliminary data.</text>
</comment>
<comment type="similarity">
    <text evidence="1">Belongs to the TonB family.</text>
</comment>
<feature type="transmembrane region" description="Helical" evidence="1">
    <location>
        <begin position="43"/>
        <end position="65"/>
    </location>
</feature>
<evidence type="ECO:0000259" key="2">
    <source>
        <dbReference type="PROSITE" id="PS52015"/>
    </source>
</evidence>
<dbReference type="AlphaFoldDB" id="A0A5M6Z8N2"/>
<keyword evidence="1" id="KW-1133">Transmembrane helix</keyword>
<protein>
    <recommendedName>
        <fullName evidence="1">Protein TonB</fullName>
    </recommendedName>
</protein>